<feature type="non-terminal residue" evidence="1">
    <location>
        <position position="1"/>
    </location>
</feature>
<name>A0ACA9M4R1_9GLOM</name>
<reference evidence="1" key="1">
    <citation type="submission" date="2021-06" db="EMBL/GenBank/DDBJ databases">
        <authorList>
            <person name="Kallberg Y."/>
            <person name="Tangrot J."/>
            <person name="Rosling A."/>
        </authorList>
    </citation>
    <scope>NUCLEOTIDE SEQUENCE</scope>
    <source>
        <strain evidence="1">MA461A</strain>
    </source>
</reference>
<gene>
    <name evidence="1" type="ORF">RPERSI_LOCUS4478</name>
</gene>
<accession>A0ACA9M4R1</accession>
<evidence type="ECO:0000313" key="2">
    <source>
        <dbReference type="Proteomes" id="UP000789920"/>
    </source>
</evidence>
<dbReference type="EMBL" id="CAJVQC010006153">
    <property type="protein sequence ID" value="CAG8563803.1"/>
    <property type="molecule type" value="Genomic_DNA"/>
</dbReference>
<dbReference type="Proteomes" id="UP000789920">
    <property type="component" value="Unassembled WGS sequence"/>
</dbReference>
<proteinExistence type="predicted"/>
<organism evidence="1 2">
    <name type="scientific">Racocetra persica</name>
    <dbReference type="NCBI Taxonomy" id="160502"/>
    <lineage>
        <taxon>Eukaryota</taxon>
        <taxon>Fungi</taxon>
        <taxon>Fungi incertae sedis</taxon>
        <taxon>Mucoromycota</taxon>
        <taxon>Glomeromycotina</taxon>
        <taxon>Glomeromycetes</taxon>
        <taxon>Diversisporales</taxon>
        <taxon>Gigasporaceae</taxon>
        <taxon>Racocetra</taxon>
    </lineage>
</organism>
<protein>
    <submittedName>
        <fullName evidence="1">25679_t:CDS:1</fullName>
    </submittedName>
</protein>
<keyword evidence="2" id="KW-1185">Reference proteome</keyword>
<sequence>ELIRRRGHKADYDSWAAQGSEYIIWNYDHCLEAFKAVENNARINPDEEFKNYHGFNGLLHVQDSPVDKFDISKDINGVGEYQFTMKDGKRFTLADGFLTDALKEVKIYPPKPFIQGCPHPPPFRALDDNVGKFVAVNVKSFAHVLNIIWDEKKNDKNVAIGARYFCNGRIHNSYIAPKGEIIICGGAINSPQILMLSGIGPKNNLEVNNIKVRKELPVGRNLWDHPSCCIAATVSVPNSTSASKLNYSGFGVDFVIFHKGNSQGKVPSKNEFLDERPDIQLYAGALLFNKGILANNPTEEKEFYSMLSSLNIPSSVGHLELRSSNPFAHPKIFLNFYQKPDDLYRMMSSLKLSCEILKKPPLSTDWGVKIIGLDNVDSDKGWEKYIREKATSTLHACGTVKMAPESQGGCVNHRLQVYGTENLRVVDASIFPTIPAGNINAPTAMVAWRA</sequence>
<comment type="caution">
    <text evidence="1">The sequence shown here is derived from an EMBL/GenBank/DDBJ whole genome shotgun (WGS) entry which is preliminary data.</text>
</comment>
<evidence type="ECO:0000313" key="1">
    <source>
        <dbReference type="EMBL" id="CAG8563803.1"/>
    </source>
</evidence>
<feature type="non-terminal residue" evidence="1">
    <location>
        <position position="450"/>
    </location>
</feature>